<protein>
    <submittedName>
        <fullName evidence="6">Helix-turn-helix domain-containing protein</fullName>
    </submittedName>
</protein>
<evidence type="ECO:0000313" key="7">
    <source>
        <dbReference type="Proteomes" id="UP001597180"/>
    </source>
</evidence>
<keyword evidence="2" id="KW-0238">DNA-binding</keyword>
<dbReference type="RefSeq" id="WP_345587507.1">
    <property type="nucleotide sequence ID" value="NZ_BAABJG010000010.1"/>
</dbReference>
<dbReference type="Pfam" id="PF12833">
    <property type="entry name" value="HTH_18"/>
    <property type="match status" value="1"/>
</dbReference>
<dbReference type="PROSITE" id="PS01124">
    <property type="entry name" value="HTH_ARAC_FAMILY_2"/>
    <property type="match status" value="1"/>
</dbReference>
<reference evidence="7" key="1">
    <citation type="journal article" date="2019" name="Int. J. Syst. Evol. Microbiol.">
        <title>The Global Catalogue of Microorganisms (GCM) 10K type strain sequencing project: providing services to taxonomists for standard genome sequencing and annotation.</title>
        <authorList>
            <consortium name="The Broad Institute Genomics Platform"/>
            <consortium name="The Broad Institute Genome Sequencing Center for Infectious Disease"/>
            <person name="Wu L."/>
            <person name="Ma J."/>
        </authorList>
    </citation>
    <scope>NUCLEOTIDE SEQUENCE [LARGE SCALE GENOMIC DNA]</scope>
    <source>
        <strain evidence="7">CCUG 53270</strain>
    </source>
</reference>
<dbReference type="SMART" id="SM00342">
    <property type="entry name" value="HTH_ARAC"/>
    <property type="match status" value="1"/>
</dbReference>
<feature type="domain" description="HTH araC/xylS-type" evidence="5">
    <location>
        <begin position="646"/>
        <end position="745"/>
    </location>
</feature>
<evidence type="ECO:0000256" key="3">
    <source>
        <dbReference type="ARBA" id="ARBA00023163"/>
    </source>
</evidence>
<keyword evidence="3" id="KW-0804">Transcription</keyword>
<accession>A0ABW3UUZ8</accession>
<feature type="transmembrane region" description="Helical" evidence="4">
    <location>
        <begin position="14"/>
        <end position="38"/>
    </location>
</feature>
<dbReference type="InterPro" id="IPR020449">
    <property type="entry name" value="Tscrpt_reg_AraC-type_HTH"/>
</dbReference>
<dbReference type="InterPro" id="IPR018060">
    <property type="entry name" value="HTH_AraC"/>
</dbReference>
<dbReference type="PANTHER" id="PTHR43280:SF2">
    <property type="entry name" value="HTH-TYPE TRANSCRIPTIONAL REGULATOR EXSA"/>
    <property type="match status" value="1"/>
</dbReference>
<name>A0ABW3UUZ8_9BACL</name>
<evidence type="ECO:0000256" key="4">
    <source>
        <dbReference type="SAM" id="Phobius"/>
    </source>
</evidence>
<keyword evidence="4" id="KW-1133">Transmembrane helix</keyword>
<dbReference type="SUPFAM" id="SSF46689">
    <property type="entry name" value="Homeodomain-like"/>
    <property type="match status" value="1"/>
</dbReference>
<dbReference type="PROSITE" id="PS00041">
    <property type="entry name" value="HTH_ARAC_FAMILY_1"/>
    <property type="match status" value="1"/>
</dbReference>
<dbReference type="PANTHER" id="PTHR43280">
    <property type="entry name" value="ARAC-FAMILY TRANSCRIPTIONAL REGULATOR"/>
    <property type="match status" value="1"/>
</dbReference>
<organism evidence="6 7">
    <name type="scientific">Paenibacillus vulneris</name>
    <dbReference type="NCBI Taxonomy" id="1133364"/>
    <lineage>
        <taxon>Bacteria</taxon>
        <taxon>Bacillati</taxon>
        <taxon>Bacillota</taxon>
        <taxon>Bacilli</taxon>
        <taxon>Bacillales</taxon>
        <taxon>Paenibacillaceae</taxon>
        <taxon>Paenibacillus</taxon>
    </lineage>
</organism>
<evidence type="ECO:0000313" key="6">
    <source>
        <dbReference type="EMBL" id="MFD1224738.1"/>
    </source>
</evidence>
<feature type="transmembrane region" description="Helical" evidence="4">
    <location>
        <begin position="309"/>
        <end position="331"/>
    </location>
</feature>
<keyword evidence="1" id="KW-0805">Transcription regulation</keyword>
<dbReference type="EMBL" id="JBHTLU010000047">
    <property type="protein sequence ID" value="MFD1224738.1"/>
    <property type="molecule type" value="Genomic_DNA"/>
</dbReference>
<evidence type="ECO:0000259" key="5">
    <source>
        <dbReference type="PROSITE" id="PS01124"/>
    </source>
</evidence>
<dbReference type="InterPro" id="IPR009057">
    <property type="entry name" value="Homeodomain-like_sf"/>
</dbReference>
<evidence type="ECO:0000256" key="1">
    <source>
        <dbReference type="ARBA" id="ARBA00023015"/>
    </source>
</evidence>
<sequence>MNVNIRSFVKNRKLYTVFLMSITLCIAVTLMISSYVYYRNYTGIALEQAYQSDVNSLTGKSKEVIGMTDSAQALSFQIYRNSTIGKLLYYPVPNIYDVTAAMVEISNYLNSMPFIESILVYNSASDTFYVAAHSGQNGIFTRSELADTGILDILSHFNEYKPFTPIPRSYDISSDTKETISAYTYLCYDAINKNQTINSAVVVNISASWINKDIAPDHESTPGQAYILDDKNRMLSITTLLPPNWSEADNALILNHVAGSKSGYFIDKINGEKALVTFTEKDSLGWQYVRITPYRTLTNSIGTIRNTTMAIASVILLAGFIISWLLSGILYRPIRRMMHKVHSLETERRDHFQTIKQNALRRLLLGTRSLSSELKPESLKSIGITFQFHQDYRVVILRIDRFQKLKASNGKDLPLYKYAMMNISSEIMSSPYQAETVDMDDDSITMLVNLSEEQTSVSEKGFVERLQQIQKAIHDFLSISVSIAYSPVTNQPHHLHPLYEQVKEAALHRMFYGHGCLIDSEDIVALKSREYVYPVEKGKRLSDAIMAGKMEEAKAIFDDIVQETSHYPIHVMRLAISHLSMTINNLIYTIQKNGALEFRSGLDIYMPSVETVETVEELTSSFHAFLDEIQSKLVEKRTMKQGDLIRSINELIDRHYADPNLCLNWIAEQVSMSSIYVSRVYKQQTLNAIVDVINEVRLKKAKEHLEQSDSSIAEIAEKTGYTSSSYFHRMFKKRFGVTPAEYRKAVNVRMG</sequence>
<keyword evidence="4" id="KW-0472">Membrane</keyword>
<keyword evidence="7" id="KW-1185">Reference proteome</keyword>
<dbReference type="PRINTS" id="PR00032">
    <property type="entry name" value="HTHARAC"/>
</dbReference>
<comment type="caution">
    <text evidence="6">The sequence shown here is derived from an EMBL/GenBank/DDBJ whole genome shotgun (WGS) entry which is preliminary data.</text>
</comment>
<dbReference type="InterPro" id="IPR018062">
    <property type="entry name" value="HTH_AraC-typ_CS"/>
</dbReference>
<evidence type="ECO:0000256" key="2">
    <source>
        <dbReference type="ARBA" id="ARBA00023125"/>
    </source>
</evidence>
<dbReference type="Gene3D" id="1.10.10.60">
    <property type="entry name" value="Homeodomain-like"/>
    <property type="match status" value="2"/>
</dbReference>
<keyword evidence="4" id="KW-0812">Transmembrane</keyword>
<gene>
    <name evidence="6" type="ORF">ACFQ4B_31970</name>
</gene>
<dbReference type="Proteomes" id="UP001597180">
    <property type="component" value="Unassembled WGS sequence"/>
</dbReference>
<proteinExistence type="predicted"/>